<comment type="caution">
    <text evidence="2">The sequence shown here is derived from an EMBL/GenBank/DDBJ whole genome shotgun (WGS) entry which is preliminary data.</text>
</comment>
<dbReference type="PANTHER" id="PTHR46142">
    <property type="match status" value="1"/>
</dbReference>
<dbReference type="PATRIC" id="fig|158500.4.peg.3985"/>
<reference evidence="2 3" key="1">
    <citation type="submission" date="2014-03" db="EMBL/GenBank/DDBJ databases">
        <title>Whole genome sequence of Novosphingobium resinovorum KF1.</title>
        <authorList>
            <person name="Gan H.M."/>
            <person name="Gan H.Y."/>
            <person name="Chew T.H."/>
            <person name="Savka M.A."/>
        </authorList>
    </citation>
    <scope>NUCLEOTIDE SEQUENCE [LARGE SCALE GENOMIC DNA]</scope>
    <source>
        <strain evidence="2 3">KF1</strain>
    </source>
</reference>
<dbReference type="SUPFAM" id="SSF54593">
    <property type="entry name" value="Glyoxalase/Bleomycin resistance protein/Dihydroxybiphenyl dioxygenase"/>
    <property type="match status" value="1"/>
</dbReference>
<dbReference type="InterPro" id="IPR037523">
    <property type="entry name" value="VOC_core"/>
</dbReference>
<dbReference type="InterPro" id="IPR004360">
    <property type="entry name" value="Glyas_Fos-R_dOase_dom"/>
</dbReference>
<dbReference type="Proteomes" id="UP000024329">
    <property type="component" value="Unassembled WGS sequence"/>
</dbReference>
<dbReference type="EMBL" id="JFYZ01000024">
    <property type="protein sequence ID" value="EZP79477.1"/>
    <property type="molecule type" value="Genomic_DNA"/>
</dbReference>
<dbReference type="PROSITE" id="PS51819">
    <property type="entry name" value="VOC"/>
    <property type="match status" value="1"/>
</dbReference>
<sequence length="133" mass="14750">MQVSGIDHVNILTDDLEGTATFYERVLGLIRSENPSIRAGTAGYWMRDGAGLPIIHLVDRTTAPGRYDDYLPGESTNGFHHVALRCSGFEATRAKLDELGLDYRFNDLTHIGLRQLFLADPNAVNLELNFDGD</sequence>
<protein>
    <submittedName>
        <fullName evidence="2">Bleomycin resistance protein</fullName>
    </submittedName>
</protein>
<dbReference type="Gene3D" id="3.10.180.10">
    <property type="entry name" value="2,3-Dihydroxybiphenyl 1,2-Dioxygenase, domain 1"/>
    <property type="match status" value="1"/>
</dbReference>
<evidence type="ECO:0000313" key="2">
    <source>
        <dbReference type="EMBL" id="EZP79477.1"/>
    </source>
</evidence>
<dbReference type="InterPro" id="IPR029068">
    <property type="entry name" value="Glyas_Bleomycin-R_OHBP_Dase"/>
</dbReference>
<evidence type="ECO:0000313" key="3">
    <source>
        <dbReference type="Proteomes" id="UP000024329"/>
    </source>
</evidence>
<accession>A0A031JSX3</accession>
<name>A0A031JSX3_9SPHN</name>
<dbReference type="PANTHER" id="PTHR46142:SF3">
    <property type="entry name" value="F18B13.24 PROTEIN"/>
    <property type="match status" value="1"/>
</dbReference>
<gene>
    <name evidence="2" type="ORF">BV97_03914</name>
</gene>
<dbReference type="eggNOG" id="COG0346">
    <property type="taxonomic scope" value="Bacteria"/>
</dbReference>
<dbReference type="RefSeq" id="WP_008832622.1">
    <property type="nucleotide sequence ID" value="NZ_JFYZ01000024.1"/>
</dbReference>
<dbReference type="Pfam" id="PF00903">
    <property type="entry name" value="Glyoxalase"/>
    <property type="match status" value="1"/>
</dbReference>
<evidence type="ECO:0000259" key="1">
    <source>
        <dbReference type="PROSITE" id="PS51819"/>
    </source>
</evidence>
<feature type="domain" description="VOC" evidence="1">
    <location>
        <begin position="5"/>
        <end position="131"/>
    </location>
</feature>
<proteinExistence type="predicted"/>
<dbReference type="AlphaFoldDB" id="A0A031JSX3"/>
<organism evidence="2 3">
    <name type="scientific">Novosphingobium resinovorum</name>
    <dbReference type="NCBI Taxonomy" id="158500"/>
    <lineage>
        <taxon>Bacteria</taxon>
        <taxon>Pseudomonadati</taxon>
        <taxon>Pseudomonadota</taxon>
        <taxon>Alphaproteobacteria</taxon>
        <taxon>Sphingomonadales</taxon>
        <taxon>Sphingomonadaceae</taxon>
        <taxon>Novosphingobium</taxon>
    </lineage>
</organism>